<keyword evidence="2" id="KW-1185">Reference proteome</keyword>
<dbReference type="OrthoDB" id="6522263at2"/>
<dbReference type="AlphaFoldDB" id="Q2L2V6"/>
<dbReference type="HOGENOM" id="CLU_146116_0_0_4"/>
<dbReference type="KEGG" id="bav:BAV1326"/>
<organism evidence="1 2">
    <name type="scientific">Bordetella avium (strain 197N)</name>
    <dbReference type="NCBI Taxonomy" id="360910"/>
    <lineage>
        <taxon>Bacteria</taxon>
        <taxon>Pseudomonadati</taxon>
        <taxon>Pseudomonadota</taxon>
        <taxon>Betaproteobacteria</taxon>
        <taxon>Burkholderiales</taxon>
        <taxon>Alcaligenaceae</taxon>
        <taxon>Bordetella</taxon>
    </lineage>
</organism>
<reference evidence="1 2" key="1">
    <citation type="journal article" date="2006" name="J. Bacteriol.">
        <title>Comparison of the genome sequence of the poultry pathogen Bordetella avium with those of B. bronchiseptica, B. pertussis, and B. parapertussis reveals extensive diversity in surface structures associated with host interaction.</title>
        <authorList>
            <person name="Sebaihia M."/>
            <person name="Preston A."/>
            <person name="Maskell D.J."/>
            <person name="Kuzmiak H."/>
            <person name="Connell T.D."/>
            <person name="King N.D."/>
            <person name="Orndorff P.E."/>
            <person name="Miyamoto D.M."/>
            <person name="Thomson N.R."/>
            <person name="Harris D."/>
            <person name="Goble A."/>
            <person name="Lord A."/>
            <person name="Murphy L."/>
            <person name="Quail M.A."/>
            <person name="Rutter S."/>
            <person name="Squares R."/>
            <person name="Squares S."/>
            <person name="Woodward J."/>
            <person name="Parkhill J."/>
            <person name="Temple L.M."/>
        </authorList>
    </citation>
    <scope>NUCLEOTIDE SEQUENCE [LARGE SCALE GENOMIC DNA]</scope>
    <source>
        <strain evidence="1 2">197N</strain>
    </source>
</reference>
<accession>Q2L2V6</accession>
<protein>
    <submittedName>
        <fullName evidence="1">Phage protein</fullName>
    </submittedName>
</protein>
<evidence type="ECO:0000313" key="2">
    <source>
        <dbReference type="Proteomes" id="UP000001977"/>
    </source>
</evidence>
<dbReference type="Pfam" id="PF22764">
    <property type="entry name" value="E217_Gp32"/>
    <property type="match status" value="1"/>
</dbReference>
<dbReference type="InterPro" id="IPR054440">
    <property type="entry name" value="Gp32-like"/>
</dbReference>
<proteinExistence type="predicted"/>
<dbReference type="RefSeq" id="WP_012417006.1">
    <property type="nucleotide sequence ID" value="NC_010645.1"/>
</dbReference>
<name>Q2L2V6_BORA1</name>
<dbReference type="Proteomes" id="UP000001977">
    <property type="component" value="Chromosome"/>
</dbReference>
<dbReference type="EMBL" id="AM167904">
    <property type="protein sequence ID" value="CAJ48933.1"/>
    <property type="molecule type" value="Genomic_DNA"/>
</dbReference>
<gene>
    <name evidence="1" type="ordered locus">BAV1326</name>
</gene>
<dbReference type="eggNOG" id="ENOG502ZBSH">
    <property type="taxonomic scope" value="Bacteria"/>
</dbReference>
<dbReference type="STRING" id="360910.BAV1326"/>
<sequence length="153" mass="15747">MHDVSAIGVALRCTASVSFPSGFTVTAFADDADPFDLPAIDIATPAMNVNGDLVVFSAPVPVTITLNVIPGSEDDENLSVIFDANRPGKNKRHAGDVITLVGTYPDGSTITLSEGKMTNGMPGSSAASAGRIKSKAYAFAFQNIARTRAASAA</sequence>
<evidence type="ECO:0000313" key="1">
    <source>
        <dbReference type="EMBL" id="CAJ48933.1"/>
    </source>
</evidence>